<evidence type="ECO:0000313" key="2">
    <source>
        <dbReference type="EMBL" id="KAK6977358.1"/>
    </source>
</evidence>
<feature type="transmembrane region" description="Helical" evidence="1">
    <location>
        <begin position="27"/>
        <end position="46"/>
    </location>
</feature>
<organism evidence="2 3">
    <name type="scientific">Favolaschia claudopus</name>
    <dbReference type="NCBI Taxonomy" id="2862362"/>
    <lineage>
        <taxon>Eukaryota</taxon>
        <taxon>Fungi</taxon>
        <taxon>Dikarya</taxon>
        <taxon>Basidiomycota</taxon>
        <taxon>Agaricomycotina</taxon>
        <taxon>Agaricomycetes</taxon>
        <taxon>Agaricomycetidae</taxon>
        <taxon>Agaricales</taxon>
        <taxon>Marasmiineae</taxon>
        <taxon>Mycenaceae</taxon>
        <taxon>Favolaschia</taxon>
    </lineage>
</organism>
<dbReference type="Proteomes" id="UP001362999">
    <property type="component" value="Unassembled WGS sequence"/>
</dbReference>
<keyword evidence="3" id="KW-1185">Reference proteome</keyword>
<sequence>MRGPHLVAPSSSLSLCLFSLLPFSSHFHLPLCAFHFLFFLVSSALTSRPVLRRSESFLMSNETREIMYPKSFLGGPTYLCNPELGVSLQMQIEEQRGNDVPSSAWALSFFPFFAHSVVNILNPLGV</sequence>
<proteinExistence type="predicted"/>
<accession>A0AAV9ZAK7</accession>
<gene>
    <name evidence="2" type="ORF">R3P38DRAFT_550276</name>
</gene>
<keyword evidence="1" id="KW-0472">Membrane</keyword>
<evidence type="ECO:0000313" key="3">
    <source>
        <dbReference type="Proteomes" id="UP001362999"/>
    </source>
</evidence>
<comment type="caution">
    <text evidence="2">The sequence shown here is derived from an EMBL/GenBank/DDBJ whole genome shotgun (WGS) entry which is preliminary data.</text>
</comment>
<keyword evidence="1" id="KW-0812">Transmembrane</keyword>
<protein>
    <submittedName>
        <fullName evidence="2">Uncharacterized protein</fullName>
    </submittedName>
</protein>
<dbReference type="AlphaFoldDB" id="A0AAV9ZAK7"/>
<evidence type="ECO:0000256" key="1">
    <source>
        <dbReference type="SAM" id="Phobius"/>
    </source>
</evidence>
<dbReference type="EMBL" id="JAWWNJ010000170">
    <property type="protein sequence ID" value="KAK6977358.1"/>
    <property type="molecule type" value="Genomic_DNA"/>
</dbReference>
<name>A0AAV9ZAK7_9AGAR</name>
<keyword evidence="1" id="KW-1133">Transmembrane helix</keyword>
<reference evidence="2 3" key="1">
    <citation type="journal article" date="2024" name="J Genomics">
        <title>Draft genome sequencing and assembly of Favolaschia claudopus CIRM-BRFM 2984 isolated from oak limbs.</title>
        <authorList>
            <person name="Navarro D."/>
            <person name="Drula E."/>
            <person name="Chaduli D."/>
            <person name="Cazenave R."/>
            <person name="Ahrendt S."/>
            <person name="Wang J."/>
            <person name="Lipzen A."/>
            <person name="Daum C."/>
            <person name="Barry K."/>
            <person name="Grigoriev I.V."/>
            <person name="Favel A."/>
            <person name="Rosso M.N."/>
            <person name="Martin F."/>
        </authorList>
    </citation>
    <scope>NUCLEOTIDE SEQUENCE [LARGE SCALE GENOMIC DNA]</scope>
    <source>
        <strain evidence="2 3">CIRM-BRFM 2984</strain>
    </source>
</reference>